<dbReference type="OrthoDB" id="9796281at2"/>
<evidence type="ECO:0000313" key="1">
    <source>
        <dbReference type="EMBL" id="AWH85054.1"/>
    </source>
</evidence>
<proteinExistence type="predicted"/>
<dbReference type="InterPro" id="IPR014942">
    <property type="entry name" value="AbiEii"/>
</dbReference>
<evidence type="ECO:0008006" key="3">
    <source>
        <dbReference type="Google" id="ProtNLM"/>
    </source>
</evidence>
<reference evidence="1 2" key="1">
    <citation type="submission" date="2018-04" db="EMBL/GenBank/DDBJ databases">
        <title>Genome sequencing of Flavobacterium sp. HYN0059.</title>
        <authorList>
            <person name="Yi H."/>
            <person name="Baek C."/>
        </authorList>
    </citation>
    <scope>NUCLEOTIDE SEQUENCE [LARGE SCALE GENOMIC DNA]</scope>
    <source>
        <strain evidence="1 2">HYN0059</strain>
    </source>
</reference>
<protein>
    <recommendedName>
        <fullName evidence="3">Nucleotidyl transferase AbiEii/AbiGii toxin family protein</fullName>
    </recommendedName>
</protein>
<gene>
    <name evidence="1" type="ORF">HYN59_07900</name>
</gene>
<sequence>MLQTQTVNRELLDLLNKLMAFEIFKDFNLVGGTALALKRGHRVSIDIDLFGNSEIDEFEFANILKELGNVVILKKAVI</sequence>
<dbReference type="Proteomes" id="UP000244929">
    <property type="component" value="Chromosome"/>
</dbReference>
<accession>A0A2S1QXE1</accession>
<keyword evidence="2" id="KW-1185">Reference proteome</keyword>
<name>A0A2S1QXE1_9FLAO</name>
<dbReference type="EMBL" id="CP029186">
    <property type="protein sequence ID" value="AWH85054.1"/>
    <property type="molecule type" value="Genomic_DNA"/>
</dbReference>
<organism evidence="1 2">
    <name type="scientific">Flavobacterium album</name>
    <dbReference type="NCBI Taxonomy" id="2175091"/>
    <lineage>
        <taxon>Bacteria</taxon>
        <taxon>Pseudomonadati</taxon>
        <taxon>Bacteroidota</taxon>
        <taxon>Flavobacteriia</taxon>
        <taxon>Flavobacteriales</taxon>
        <taxon>Flavobacteriaceae</taxon>
        <taxon>Flavobacterium</taxon>
    </lineage>
</organism>
<evidence type="ECO:0000313" key="2">
    <source>
        <dbReference type="Proteomes" id="UP000244929"/>
    </source>
</evidence>
<dbReference type="Pfam" id="PF08843">
    <property type="entry name" value="AbiEii"/>
    <property type="match status" value="1"/>
</dbReference>
<dbReference type="AlphaFoldDB" id="A0A2S1QXE1"/>
<dbReference type="KEGG" id="falb:HYN59_07900"/>